<evidence type="ECO:0000313" key="1">
    <source>
        <dbReference type="EMBL" id="MPN17069.1"/>
    </source>
</evidence>
<accession>A0A645FU95</accession>
<reference evidence="1" key="1">
    <citation type="submission" date="2019-08" db="EMBL/GenBank/DDBJ databases">
        <authorList>
            <person name="Kucharzyk K."/>
            <person name="Murdoch R.W."/>
            <person name="Higgins S."/>
            <person name="Loffler F."/>
        </authorList>
    </citation>
    <scope>NUCLEOTIDE SEQUENCE</scope>
</reference>
<gene>
    <name evidence="1" type="ORF">SDC9_164419</name>
</gene>
<protein>
    <submittedName>
        <fullName evidence="1">Uncharacterized protein</fullName>
    </submittedName>
</protein>
<dbReference type="EMBL" id="VSSQ01064100">
    <property type="protein sequence ID" value="MPN17069.1"/>
    <property type="molecule type" value="Genomic_DNA"/>
</dbReference>
<organism evidence="1">
    <name type="scientific">bioreactor metagenome</name>
    <dbReference type="NCBI Taxonomy" id="1076179"/>
    <lineage>
        <taxon>unclassified sequences</taxon>
        <taxon>metagenomes</taxon>
        <taxon>ecological metagenomes</taxon>
    </lineage>
</organism>
<proteinExistence type="predicted"/>
<comment type="caution">
    <text evidence="1">The sequence shown here is derived from an EMBL/GenBank/DDBJ whole genome shotgun (WGS) entry which is preliminary data.</text>
</comment>
<dbReference type="AlphaFoldDB" id="A0A645FU95"/>
<name>A0A645FU95_9ZZZZ</name>
<sequence>MTFCPAYDSIKTEPPASVGEISLPPSSDTTPPLTLGTYGFAARVLGHSTVKTNDYQLPKIGQYRTPAAKPAILDAFLDSGQVTGNRSKLSFWSRSDWLTAAKSINACHGKDRANAVFLDGHATSFNIYDSDALLLQMFPNAKANMFL</sequence>